<feature type="non-terminal residue" evidence="3">
    <location>
        <position position="86"/>
    </location>
</feature>
<keyword evidence="4" id="KW-1185">Reference proteome</keyword>
<dbReference type="Pfam" id="PF11807">
    <property type="entry name" value="UstYa"/>
    <property type="match status" value="1"/>
</dbReference>
<organism evidence="3 4">
    <name type="scientific">Glonium stellatum</name>
    <dbReference type="NCBI Taxonomy" id="574774"/>
    <lineage>
        <taxon>Eukaryota</taxon>
        <taxon>Fungi</taxon>
        <taxon>Dikarya</taxon>
        <taxon>Ascomycota</taxon>
        <taxon>Pezizomycotina</taxon>
        <taxon>Dothideomycetes</taxon>
        <taxon>Pleosporomycetidae</taxon>
        <taxon>Gloniales</taxon>
        <taxon>Gloniaceae</taxon>
        <taxon>Glonium</taxon>
    </lineage>
</organism>
<sequence>IEVFHSLHCLNMIRKEIYRDYYADLISMRPFWKIHIEHCLEALRQNIMCTSDLTPLGLEWVNGIMPVFEQPHTCRDFERLRAWAGK</sequence>
<evidence type="ECO:0000256" key="2">
    <source>
        <dbReference type="ARBA" id="ARBA00035112"/>
    </source>
</evidence>
<dbReference type="PANTHER" id="PTHR33365">
    <property type="entry name" value="YALI0B05434P"/>
    <property type="match status" value="1"/>
</dbReference>
<comment type="similarity">
    <text evidence="2">Belongs to the ustYa family.</text>
</comment>
<dbReference type="GO" id="GO:0043386">
    <property type="term" value="P:mycotoxin biosynthetic process"/>
    <property type="evidence" value="ECO:0007669"/>
    <property type="project" value="InterPro"/>
</dbReference>
<dbReference type="Proteomes" id="UP000250140">
    <property type="component" value="Unassembled WGS sequence"/>
</dbReference>
<evidence type="ECO:0000256" key="1">
    <source>
        <dbReference type="ARBA" id="ARBA00004685"/>
    </source>
</evidence>
<protein>
    <submittedName>
        <fullName evidence="3">Uncharacterized protein</fullName>
    </submittedName>
</protein>
<name>A0A8E2EV91_9PEZI</name>
<comment type="pathway">
    <text evidence="1">Mycotoxin biosynthesis.</text>
</comment>
<evidence type="ECO:0000313" key="4">
    <source>
        <dbReference type="Proteomes" id="UP000250140"/>
    </source>
</evidence>
<dbReference type="InterPro" id="IPR021765">
    <property type="entry name" value="UstYa-like"/>
</dbReference>
<reference evidence="3 4" key="1">
    <citation type="journal article" date="2016" name="Nat. Commun.">
        <title>Ectomycorrhizal ecology is imprinted in the genome of the dominant symbiotic fungus Cenococcum geophilum.</title>
        <authorList>
            <consortium name="DOE Joint Genome Institute"/>
            <person name="Peter M."/>
            <person name="Kohler A."/>
            <person name="Ohm R.A."/>
            <person name="Kuo A."/>
            <person name="Krutzmann J."/>
            <person name="Morin E."/>
            <person name="Arend M."/>
            <person name="Barry K.W."/>
            <person name="Binder M."/>
            <person name="Choi C."/>
            <person name="Clum A."/>
            <person name="Copeland A."/>
            <person name="Grisel N."/>
            <person name="Haridas S."/>
            <person name="Kipfer T."/>
            <person name="LaButti K."/>
            <person name="Lindquist E."/>
            <person name="Lipzen A."/>
            <person name="Maire R."/>
            <person name="Meier B."/>
            <person name="Mihaltcheva S."/>
            <person name="Molinier V."/>
            <person name="Murat C."/>
            <person name="Poggeler S."/>
            <person name="Quandt C.A."/>
            <person name="Sperisen C."/>
            <person name="Tritt A."/>
            <person name="Tisserant E."/>
            <person name="Crous P.W."/>
            <person name="Henrissat B."/>
            <person name="Nehls U."/>
            <person name="Egli S."/>
            <person name="Spatafora J.W."/>
            <person name="Grigoriev I.V."/>
            <person name="Martin F.M."/>
        </authorList>
    </citation>
    <scope>NUCLEOTIDE SEQUENCE [LARGE SCALE GENOMIC DNA]</scope>
    <source>
        <strain evidence="3 4">CBS 207.34</strain>
    </source>
</reference>
<dbReference type="PANTHER" id="PTHR33365:SF4">
    <property type="entry name" value="CYCLOCHLOROTINE BIOSYNTHESIS PROTEIN O"/>
    <property type="match status" value="1"/>
</dbReference>
<evidence type="ECO:0000313" key="3">
    <source>
        <dbReference type="EMBL" id="OCL05572.1"/>
    </source>
</evidence>
<dbReference type="EMBL" id="KV750253">
    <property type="protein sequence ID" value="OCL05572.1"/>
    <property type="molecule type" value="Genomic_DNA"/>
</dbReference>
<accession>A0A8E2EV91</accession>
<proteinExistence type="inferred from homology"/>
<gene>
    <name evidence="3" type="ORF">AOQ84DRAFT_273195</name>
</gene>
<dbReference type="AlphaFoldDB" id="A0A8E2EV91"/>
<feature type="non-terminal residue" evidence="3">
    <location>
        <position position="1"/>
    </location>
</feature>
<dbReference type="OrthoDB" id="3687641at2759"/>